<reference evidence="3 4" key="1">
    <citation type="submission" date="2019-12" db="EMBL/GenBank/DDBJ databases">
        <title>A genome sequence resource for the geographically widespread anthracnose pathogen Colletotrichum asianum.</title>
        <authorList>
            <person name="Meng Y."/>
        </authorList>
    </citation>
    <scope>NUCLEOTIDE SEQUENCE [LARGE SCALE GENOMIC DNA]</scope>
    <source>
        <strain evidence="3 4">ICMP 18580</strain>
    </source>
</reference>
<evidence type="ECO:0000313" key="4">
    <source>
        <dbReference type="Proteomes" id="UP000434172"/>
    </source>
</evidence>
<comment type="similarity">
    <text evidence="1">Belongs to the tpcK family.</text>
</comment>
<dbReference type="OrthoDB" id="2519291at2759"/>
<dbReference type="SUPFAM" id="SSF54909">
    <property type="entry name" value="Dimeric alpha+beta barrel"/>
    <property type="match status" value="1"/>
</dbReference>
<evidence type="ECO:0000256" key="1">
    <source>
        <dbReference type="ARBA" id="ARBA00005986"/>
    </source>
</evidence>
<dbReference type="EMBL" id="WOWK01000062">
    <property type="protein sequence ID" value="KAF0322361.1"/>
    <property type="molecule type" value="Genomic_DNA"/>
</dbReference>
<evidence type="ECO:0000313" key="3">
    <source>
        <dbReference type="EMBL" id="KAF0322361.1"/>
    </source>
</evidence>
<evidence type="ECO:0000259" key="2">
    <source>
        <dbReference type="Pfam" id="PF07110"/>
    </source>
</evidence>
<dbReference type="AlphaFoldDB" id="A0A8H3ZQF3"/>
<keyword evidence="4" id="KW-1185">Reference proteome</keyword>
<organism evidence="3 4">
    <name type="scientific">Colletotrichum asianum</name>
    <dbReference type="NCBI Taxonomy" id="702518"/>
    <lineage>
        <taxon>Eukaryota</taxon>
        <taxon>Fungi</taxon>
        <taxon>Dikarya</taxon>
        <taxon>Ascomycota</taxon>
        <taxon>Pezizomycotina</taxon>
        <taxon>Sordariomycetes</taxon>
        <taxon>Hypocreomycetidae</taxon>
        <taxon>Glomerellales</taxon>
        <taxon>Glomerellaceae</taxon>
        <taxon>Colletotrichum</taxon>
        <taxon>Colletotrichum gloeosporioides species complex</taxon>
    </lineage>
</organism>
<comment type="caution">
    <text evidence="3">The sequence shown here is derived from an EMBL/GenBank/DDBJ whole genome shotgun (WGS) entry which is preliminary data.</text>
</comment>
<proteinExistence type="inferred from homology"/>
<dbReference type="Gene3D" id="3.30.70.100">
    <property type="match status" value="1"/>
</dbReference>
<accession>A0A8H3ZQF3</accession>
<dbReference type="InterPro" id="IPR009799">
    <property type="entry name" value="EthD_dom"/>
</dbReference>
<dbReference type="Pfam" id="PF07110">
    <property type="entry name" value="EthD"/>
    <property type="match status" value="1"/>
</dbReference>
<feature type="domain" description="EthD" evidence="2">
    <location>
        <begin position="12"/>
        <end position="109"/>
    </location>
</feature>
<name>A0A8H3ZQF3_9PEZI</name>
<gene>
    <name evidence="3" type="ORF">GQ607_010442</name>
</gene>
<dbReference type="Proteomes" id="UP000434172">
    <property type="component" value="Unassembled WGS sequence"/>
</dbReference>
<dbReference type="InterPro" id="IPR011008">
    <property type="entry name" value="Dimeric_a/b-barrel"/>
</dbReference>
<dbReference type="GO" id="GO:0016491">
    <property type="term" value="F:oxidoreductase activity"/>
    <property type="evidence" value="ECO:0007669"/>
    <property type="project" value="InterPro"/>
</dbReference>
<protein>
    <submittedName>
        <fullName evidence="3">HypE protein</fullName>
    </submittedName>
</protein>
<sequence>MVFTSMVFACRKDAVSHDEFERRYEQHLVLVEELCGNAMPLKHTRYYPQHGGADDKPIVLFGNNKEMKYDVIVTIEFEDEAAWQKFGAILSEPEAAAKIAVDEDGFWDRNQMHVFNVGGVKVWERK</sequence>